<accession>A0ABW1KX02</accession>
<dbReference type="Proteomes" id="UP001596116">
    <property type="component" value="Unassembled WGS sequence"/>
</dbReference>
<dbReference type="InterPro" id="IPR032676">
    <property type="entry name" value="YkuD_2"/>
</dbReference>
<gene>
    <name evidence="1" type="ORF">ACFMB1_06555</name>
</gene>
<reference evidence="1 2" key="1">
    <citation type="submission" date="2024-09" db="EMBL/GenBank/DDBJ databases">
        <authorList>
            <person name="Zhang Z.-H."/>
        </authorList>
    </citation>
    <scope>NUCLEOTIDE SEQUENCE [LARGE SCALE GENOMIC DNA]</scope>
    <source>
        <strain evidence="1 2">HHTR114</strain>
    </source>
</reference>
<organism evidence="1 2">
    <name type="scientific">Hyphococcus aureus</name>
    <dbReference type="NCBI Taxonomy" id="2666033"/>
    <lineage>
        <taxon>Bacteria</taxon>
        <taxon>Pseudomonadati</taxon>
        <taxon>Pseudomonadota</taxon>
        <taxon>Alphaproteobacteria</taxon>
        <taxon>Parvularculales</taxon>
        <taxon>Parvularculaceae</taxon>
        <taxon>Hyphococcus</taxon>
    </lineage>
</organism>
<name>A0ABW1KX02_9PROT</name>
<dbReference type="PANTHER" id="PTHR38477:SF1">
    <property type="entry name" value="MUREIN L,D-TRANSPEPTIDASE CATALYTIC DOMAIN FAMILY PROTEIN"/>
    <property type="match status" value="1"/>
</dbReference>
<dbReference type="PANTHER" id="PTHR38477">
    <property type="entry name" value="HYPOTHETICAL EXPORTED PROTEIN"/>
    <property type="match status" value="1"/>
</dbReference>
<sequence length="199" mass="20873">MKSGLAAAVAGPCLINAGVMGAGAASAAEPGLGSPLVKLAKRVLEQSQGRIVHRDLVGLADFSAPSWRARFHLVDMVSGKVSSFLVAHGRGSDPGHTGKLQKFSNEIGSNATSAGAYRTGVQYTGKYGASMRLDGLDTENSNARARAIVVHAAWYVGDDMIKKYGKLGRSEGCFAFCEADRTEVVSRLGEGRLLYAGKL</sequence>
<dbReference type="Pfam" id="PF13645">
    <property type="entry name" value="YkuD_2"/>
    <property type="match status" value="1"/>
</dbReference>
<comment type="caution">
    <text evidence="1">The sequence shown here is derived from an EMBL/GenBank/DDBJ whole genome shotgun (WGS) entry which is preliminary data.</text>
</comment>
<dbReference type="RefSeq" id="WP_379879475.1">
    <property type="nucleotide sequence ID" value="NZ_JBHPON010000001.1"/>
</dbReference>
<evidence type="ECO:0000313" key="1">
    <source>
        <dbReference type="EMBL" id="MFC6035198.1"/>
    </source>
</evidence>
<evidence type="ECO:0000313" key="2">
    <source>
        <dbReference type="Proteomes" id="UP001596116"/>
    </source>
</evidence>
<proteinExistence type="predicted"/>
<protein>
    <submittedName>
        <fullName evidence="1">Murein L,D-transpeptidase catalytic domain family protein</fullName>
    </submittedName>
</protein>
<dbReference type="EMBL" id="JBHPON010000001">
    <property type="protein sequence ID" value="MFC6035198.1"/>
    <property type="molecule type" value="Genomic_DNA"/>
</dbReference>
<keyword evidence="2" id="KW-1185">Reference proteome</keyword>